<dbReference type="InterPro" id="IPR005119">
    <property type="entry name" value="LysR_subst-bd"/>
</dbReference>
<evidence type="ECO:0000256" key="1">
    <source>
        <dbReference type="ARBA" id="ARBA00009437"/>
    </source>
</evidence>
<name>A0A7W7TA13_9PSEU</name>
<evidence type="ECO:0000256" key="2">
    <source>
        <dbReference type="ARBA" id="ARBA00023015"/>
    </source>
</evidence>
<evidence type="ECO:0000313" key="6">
    <source>
        <dbReference type="EMBL" id="MBB4969294.1"/>
    </source>
</evidence>
<dbReference type="PROSITE" id="PS50931">
    <property type="entry name" value="HTH_LYSR"/>
    <property type="match status" value="1"/>
</dbReference>
<dbReference type="RefSeq" id="WP_184674970.1">
    <property type="nucleotide sequence ID" value="NZ_BAABAI010000021.1"/>
</dbReference>
<dbReference type="InterPro" id="IPR036390">
    <property type="entry name" value="WH_DNA-bd_sf"/>
</dbReference>
<dbReference type="PRINTS" id="PR00039">
    <property type="entry name" value="HTHLYSR"/>
</dbReference>
<comment type="caution">
    <text evidence="6">The sequence shown here is derived from an EMBL/GenBank/DDBJ whole genome shotgun (WGS) entry which is preliminary data.</text>
</comment>
<dbReference type="PANTHER" id="PTHR30346">
    <property type="entry name" value="TRANSCRIPTIONAL DUAL REGULATOR HCAR-RELATED"/>
    <property type="match status" value="1"/>
</dbReference>
<keyword evidence="7" id="KW-1185">Reference proteome</keyword>
<evidence type="ECO:0000313" key="7">
    <source>
        <dbReference type="Proteomes" id="UP000542674"/>
    </source>
</evidence>
<keyword evidence="4" id="KW-0804">Transcription</keyword>
<dbReference type="PANTHER" id="PTHR30346:SF0">
    <property type="entry name" value="HCA OPERON TRANSCRIPTIONAL ACTIVATOR HCAR"/>
    <property type="match status" value="1"/>
</dbReference>
<dbReference type="Gene3D" id="1.10.10.10">
    <property type="entry name" value="Winged helix-like DNA-binding domain superfamily/Winged helix DNA-binding domain"/>
    <property type="match status" value="1"/>
</dbReference>
<sequence length="296" mass="32155">MDLDGVRTFVAVVDGGRFQEAADELSISQQAVSKRVAALERTLGVRLFTRTPRGAVLTADGLAFLPHARDLVAAVARAWGAVRPVRALRVDVIGTRLAPAALVREFHRAHPSVALDVVTHFDLDAAVAALRSGSVDASVRAADRLPDGIEAVRVFDEPIQLLVGPGHPLADEPWVRPADLAGHRLWMPGLVAGTEWAAFYDAFAAEFGVTIESAGPHFGIETLSVALAARPGTATLVGEWTRIDDRGLRRIALREPTPVYPHSLLWHRDNRHPALTTLRSHFIKSEHTYQVLQATK</sequence>
<comment type="similarity">
    <text evidence="1">Belongs to the LysR transcriptional regulatory family.</text>
</comment>
<dbReference type="Pfam" id="PF00126">
    <property type="entry name" value="HTH_1"/>
    <property type="match status" value="1"/>
</dbReference>
<dbReference type="GO" id="GO:0032993">
    <property type="term" value="C:protein-DNA complex"/>
    <property type="evidence" value="ECO:0007669"/>
    <property type="project" value="TreeGrafter"/>
</dbReference>
<dbReference type="SUPFAM" id="SSF53850">
    <property type="entry name" value="Periplasmic binding protein-like II"/>
    <property type="match status" value="1"/>
</dbReference>
<dbReference type="SUPFAM" id="SSF46785">
    <property type="entry name" value="Winged helix' DNA-binding domain"/>
    <property type="match status" value="1"/>
</dbReference>
<evidence type="ECO:0000259" key="5">
    <source>
        <dbReference type="PROSITE" id="PS50931"/>
    </source>
</evidence>
<evidence type="ECO:0000256" key="4">
    <source>
        <dbReference type="ARBA" id="ARBA00023163"/>
    </source>
</evidence>
<proteinExistence type="inferred from homology"/>
<keyword evidence="3 6" id="KW-0238">DNA-binding</keyword>
<dbReference type="InterPro" id="IPR036388">
    <property type="entry name" value="WH-like_DNA-bd_sf"/>
</dbReference>
<dbReference type="CDD" id="cd05466">
    <property type="entry name" value="PBP2_LTTR_substrate"/>
    <property type="match status" value="1"/>
</dbReference>
<dbReference type="AlphaFoldDB" id="A0A7W7TA13"/>
<feature type="domain" description="HTH lysR-type" evidence="5">
    <location>
        <begin position="1"/>
        <end position="58"/>
    </location>
</feature>
<dbReference type="Proteomes" id="UP000542674">
    <property type="component" value="Unassembled WGS sequence"/>
</dbReference>
<dbReference type="InterPro" id="IPR000847">
    <property type="entry name" value="LysR_HTH_N"/>
</dbReference>
<evidence type="ECO:0000256" key="3">
    <source>
        <dbReference type="ARBA" id="ARBA00023125"/>
    </source>
</evidence>
<dbReference type="FunFam" id="1.10.10.10:FF:000001">
    <property type="entry name" value="LysR family transcriptional regulator"/>
    <property type="match status" value="1"/>
</dbReference>
<dbReference type="GO" id="GO:0003677">
    <property type="term" value="F:DNA binding"/>
    <property type="evidence" value="ECO:0007669"/>
    <property type="project" value="UniProtKB-KW"/>
</dbReference>
<dbReference type="Gene3D" id="3.40.190.290">
    <property type="match status" value="1"/>
</dbReference>
<dbReference type="GO" id="GO:0003700">
    <property type="term" value="F:DNA-binding transcription factor activity"/>
    <property type="evidence" value="ECO:0007669"/>
    <property type="project" value="InterPro"/>
</dbReference>
<protein>
    <submittedName>
        <fullName evidence="6">DNA-binding transcriptional LysR family regulator</fullName>
    </submittedName>
</protein>
<accession>A0A7W7TA13</accession>
<dbReference type="Pfam" id="PF03466">
    <property type="entry name" value="LysR_substrate"/>
    <property type="match status" value="1"/>
</dbReference>
<keyword evidence="2" id="KW-0805">Transcription regulation</keyword>
<dbReference type="EMBL" id="JACHJS010000001">
    <property type="protein sequence ID" value="MBB4969294.1"/>
    <property type="molecule type" value="Genomic_DNA"/>
</dbReference>
<reference evidence="6 7" key="1">
    <citation type="submission" date="2020-08" db="EMBL/GenBank/DDBJ databases">
        <title>Sequencing the genomes of 1000 actinobacteria strains.</title>
        <authorList>
            <person name="Klenk H.-P."/>
        </authorList>
    </citation>
    <scope>NUCLEOTIDE SEQUENCE [LARGE SCALE GENOMIC DNA]</scope>
    <source>
        <strain evidence="6 7">DSM 45084</strain>
    </source>
</reference>
<organism evidence="6 7">
    <name type="scientific">Saccharothrix violaceirubra</name>
    <dbReference type="NCBI Taxonomy" id="413306"/>
    <lineage>
        <taxon>Bacteria</taxon>
        <taxon>Bacillati</taxon>
        <taxon>Actinomycetota</taxon>
        <taxon>Actinomycetes</taxon>
        <taxon>Pseudonocardiales</taxon>
        <taxon>Pseudonocardiaceae</taxon>
        <taxon>Saccharothrix</taxon>
    </lineage>
</organism>
<gene>
    <name evidence="6" type="ORF">F4559_006653</name>
</gene>